<dbReference type="AlphaFoldDB" id="A0A914N0P3"/>
<keyword evidence="2" id="KW-1185">Reference proteome</keyword>
<reference evidence="3" key="1">
    <citation type="submission" date="2022-11" db="UniProtKB">
        <authorList>
            <consortium name="WormBaseParasite"/>
        </authorList>
    </citation>
    <scope>IDENTIFICATION</scope>
</reference>
<evidence type="ECO:0000256" key="1">
    <source>
        <dbReference type="SAM" id="SignalP"/>
    </source>
</evidence>
<feature type="chain" id="PRO_5037333149" evidence="1">
    <location>
        <begin position="25"/>
        <end position="213"/>
    </location>
</feature>
<evidence type="ECO:0000313" key="3">
    <source>
        <dbReference type="WBParaSite" id="Minc3s03385g33689"/>
    </source>
</evidence>
<feature type="signal peptide" evidence="1">
    <location>
        <begin position="1"/>
        <end position="24"/>
    </location>
</feature>
<name>A0A914N0P3_MELIC</name>
<sequence length="213" mass="24882">MKRLLLLALKFLTIFFTYFHTTNACLATGICCCGITCMPAPAMVCNPASCQPGYTCGHYGCARNKARSALTKKDGLIVSVDEYVNKTLLNHKRIIFDKIKEKKYFSEGKQEEYELDKNTFLKLTNPNFLFRQCCEDRKLPDVCLRKCHFNTYTKETASLNYYKGVRNKVFDKQTWFPESFKNAFRKSWNKYKYTFRKQIVKIIGRRFKPSGNL</sequence>
<proteinExistence type="predicted"/>
<organism evidence="2 3">
    <name type="scientific">Meloidogyne incognita</name>
    <name type="common">Southern root-knot nematode worm</name>
    <name type="synonym">Oxyuris incognita</name>
    <dbReference type="NCBI Taxonomy" id="6306"/>
    <lineage>
        <taxon>Eukaryota</taxon>
        <taxon>Metazoa</taxon>
        <taxon>Ecdysozoa</taxon>
        <taxon>Nematoda</taxon>
        <taxon>Chromadorea</taxon>
        <taxon>Rhabditida</taxon>
        <taxon>Tylenchina</taxon>
        <taxon>Tylenchomorpha</taxon>
        <taxon>Tylenchoidea</taxon>
        <taxon>Meloidogynidae</taxon>
        <taxon>Meloidogyninae</taxon>
        <taxon>Meloidogyne</taxon>
        <taxon>Meloidogyne incognita group</taxon>
    </lineage>
</organism>
<dbReference type="WBParaSite" id="Minc3s03385g33689">
    <property type="protein sequence ID" value="Minc3s03385g33689"/>
    <property type="gene ID" value="Minc3s03385g33689"/>
</dbReference>
<dbReference type="PANTHER" id="PTHR46705:SF4">
    <property type="entry name" value="DOMAIN OF UNKNOWN FUNCTION DB DOMAIN-CONTAINING PROTEIN"/>
    <property type="match status" value="1"/>
</dbReference>
<keyword evidence="1" id="KW-0732">Signal</keyword>
<protein>
    <submittedName>
        <fullName evidence="3">Uncharacterized protein</fullName>
    </submittedName>
</protein>
<dbReference type="Proteomes" id="UP000887563">
    <property type="component" value="Unplaced"/>
</dbReference>
<dbReference type="PANTHER" id="PTHR46705">
    <property type="entry name" value="PROTEIN CBG09805"/>
    <property type="match status" value="1"/>
</dbReference>
<accession>A0A914N0P3</accession>
<evidence type="ECO:0000313" key="2">
    <source>
        <dbReference type="Proteomes" id="UP000887563"/>
    </source>
</evidence>